<evidence type="ECO:0000313" key="2">
    <source>
        <dbReference type="Proteomes" id="UP000248606"/>
    </source>
</evidence>
<dbReference type="SUPFAM" id="SSF53474">
    <property type="entry name" value="alpha/beta-Hydrolases"/>
    <property type="match status" value="1"/>
</dbReference>
<dbReference type="Pfam" id="PF03583">
    <property type="entry name" value="LIP"/>
    <property type="match status" value="1"/>
</dbReference>
<dbReference type="Gene3D" id="1.10.260.130">
    <property type="match status" value="1"/>
</dbReference>
<proteinExistence type="predicted"/>
<dbReference type="PIRSF" id="PIRSF029171">
    <property type="entry name" value="Esterase_LipA"/>
    <property type="match status" value="1"/>
</dbReference>
<dbReference type="GO" id="GO:0016042">
    <property type="term" value="P:lipid catabolic process"/>
    <property type="evidence" value="ECO:0007669"/>
    <property type="project" value="InterPro"/>
</dbReference>
<dbReference type="Proteomes" id="UP000248606">
    <property type="component" value="Unassembled WGS sequence"/>
</dbReference>
<dbReference type="PANTHER" id="PTHR34853:SF1">
    <property type="entry name" value="LIPASE 5"/>
    <property type="match status" value="1"/>
</dbReference>
<evidence type="ECO:0000313" key="1">
    <source>
        <dbReference type="EMBL" id="PZP88776.1"/>
    </source>
</evidence>
<organism evidence="1 2">
    <name type="scientific">Lawsonella clevelandensis</name>
    <dbReference type="NCBI Taxonomy" id="1528099"/>
    <lineage>
        <taxon>Bacteria</taxon>
        <taxon>Bacillati</taxon>
        <taxon>Actinomycetota</taxon>
        <taxon>Actinomycetes</taxon>
        <taxon>Mycobacteriales</taxon>
        <taxon>Lawsonellaceae</taxon>
        <taxon>Lawsonella</taxon>
    </lineage>
</organism>
<accession>A0A2W5K1X3</accession>
<protein>
    <recommendedName>
        <fullName evidence="3">Inactive lipase</fullName>
    </recommendedName>
</protein>
<dbReference type="InterPro" id="IPR029058">
    <property type="entry name" value="AB_hydrolase_fold"/>
</dbReference>
<dbReference type="PANTHER" id="PTHR34853">
    <property type="match status" value="1"/>
</dbReference>
<dbReference type="RefSeq" id="WP_290598735.1">
    <property type="nucleotide sequence ID" value="NZ_JAPJOB010000007.1"/>
</dbReference>
<dbReference type="GO" id="GO:0004806">
    <property type="term" value="F:triacylglycerol lipase activity"/>
    <property type="evidence" value="ECO:0007669"/>
    <property type="project" value="InterPro"/>
</dbReference>
<dbReference type="EMBL" id="QFOZ01000007">
    <property type="protein sequence ID" value="PZP88776.1"/>
    <property type="molecule type" value="Genomic_DNA"/>
</dbReference>
<dbReference type="InterPro" id="IPR005152">
    <property type="entry name" value="Lipase_secreted"/>
</dbReference>
<comment type="caution">
    <text evidence="1">The sequence shown here is derived from an EMBL/GenBank/DDBJ whole genome shotgun (WGS) entry which is preliminary data.</text>
</comment>
<gene>
    <name evidence="1" type="ORF">DI579_05290</name>
</gene>
<evidence type="ECO:0008006" key="3">
    <source>
        <dbReference type="Google" id="ProtNLM"/>
    </source>
</evidence>
<dbReference type="AlphaFoldDB" id="A0A2W5K1X3"/>
<dbReference type="Gene3D" id="3.40.50.1820">
    <property type="entry name" value="alpha/beta hydrolase"/>
    <property type="match status" value="1"/>
</dbReference>
<name>A0A2W5K1X3_9ACTN</name>
<sequence length="467" mass="49996">MSTCSKRLSGVIAAISITALTAATFMGIKSTPANAISLDTTSAALNYANNFDGFYSVPAHYPTVPGRVVKTQSFRSFFYPLESPVTRYPIRGKRVMYTTTLSNGKVYITTGALMEPTSPWVGKGERPLLIYGTSTSGQGKQCAFSKTPGGFLAFTSGLDSRQGQSHKAISMVTNYENLNVMKLLGKGLSVFVVDYNGMADGDNVQPYMNNIEAGRAMLDGARAIRSLNHLSATTPVGIWGFSQGGGAAYVGAALQPTYAPDVNLKVSYAGAPPIDLIPTLQKVEGGALSGLIGYGVNGFAGTYPEVRKAVEENINTSGRKNLAKLANSCVADTLFGYAYQDTGKWTHDGKPLVEFLQKYPEVVKVFDDQRAASVPTPKARVVLYANPHDAVVPYDTVKRGVNTWCKAGANVHFYTVPYTAMGVAPMFTHMMPNFLVFDQMLAEIVGIFSGDPQPAGCTNSTITLPVK</sequence>
<reference evidence="1 2" key="1">
    <citation type="submission" date="2017-08" db="EMBL/GenBank/DDBJ databases">
        <title>Infants hospitalized years apart are colonized by the same room-sourced microbial strains.</title>
        <authorList>
            <person name="Brooks B."/>
            <person name="Olm M.R."/>
            <person name="Firek B.A."/>
            <person name="Baker R."/>
            <person name="Thomas B.C."/>
            <person name="Morowitz M.J."/>
            <person name="Banfield J.F."/>
        </authorList>
    </citation>
    <scope>NUCLEOTIDE SEQUENCE [LARGE SCALE GENOMIC DNA]</scope>
    <source>
        <strain evidence="1">S2_006_000_R1_57</strain>
    </source>
</reference>